<organism evidence="1 2">
    <name type="scientific">Plasmodium yoelii 17X</name>
    <dbReference type="NCBI Taxonomy" id="1323249"/>
    <lineage>
        <taxon>Eukaryota</taxon>
        <taxon>Sar</taxon>
        <taxon>Alveolata</taxon>
        <taxon>Apicomplexa</taxon>
        <taxon>Aconoidasida</taxon>
        <taxon>Haemosporida</taxon>
        <taxon>Plasmodiidae</taxon>
        <taxon>Plasmodium</taxon>
        <taxon>Plasmodium (Vinckeia)</taxon>
    </lineage>
</organism>
<accession>V7PHB6</accession>
<dbReference type="EMBL" id="KI635769">
    <property type="protein sequence ID" value="ETB58834.1"/>
    <property type="molecule type" value="Genomic_DNA"/>
</dbReference>
<protein>
    <submittedName>
        <fullName evidence="1">Uncharacterized protein</fullName>
    </submittedName>
</protein>
<name>V7PHB6_PLAYE</name>
<dbReference type="AlphaFoldDB" id="V7PHB6"/>
<evidence type="ECO:0000313" key="1">
    <source>
        <dbReference type="EMBL" id="ETB58834.1"/>
    </source>
</evidence>
<evidence type="ECO:0000313" key="2">
    <source>
        <dbReference type="Proteomes" id="UP000018538"/>
    </source>
</evidence>
<dbReference type="InterPro" id="IPR036788">
    <property type="entry name" value="T_IF-3_C_sf"/>
</dbReference>
<dbReference type="GO" id="GO:0006413">
    <property type="term" value="P:translational initiation"/>
    <property type="evidence" value="ECO:0007669"/>
    <property type="project" value="InterPro"/>
</dbReference>
<dbReference type="SUPFAM" id="SSF55200">
    <property type="entry name" value="Translation initiation factor IF3, C-terminal domain"/>
    <property type="match status" value="1"/>
</dbReference>
<gene>
    <name evidence="1" type="ORF">YYC_03609</name>
</gene>
<sequence length="292" mass="34522">MPNINFSLLKDTNARIRMPFIEKGNFMKLIFYYNINPKYILLPFLKKNKIYTSIREYNTNYGELKKKINNYTFVKKNSYDERKTERINPNVEEKENISKSTKYGEITTNKVTIEDMPNTISSNIFIDKEGKSSYLGTNLNIGNYKKKIPYYNIDPSVKTKKIQIYHNCETHDMNRKINKIKNYLLNSNPVDILLICNADISTKENIDKQKGVHDNNNSSFKNRNKTLSNSEISNKYTNFTEFQKINQTKYSLQTYAKIHLLLNHLRNIAYVDDIFRHIKNQNHIILIKVYPK</sequence>
<dbReference type="OrthoDB" id="375742at2759"/>
<proteinExistence type="predicted"/>
<reference evidence="1 2" key="1">
    <citation type="submission" date="2013-11" db="EMBL/GenBank/DDBJ databases">
        <title>The Genome Sequence of Plasmodium yoelii 17X.</title>
        <authorList>
            <consortium name="The Broad Institute Genomics Platform"/>
            <consortium name="The Broad Institute Genome Sequencing Center for Infectious Disease"/>
            <person name="Neafsey D."/>
            <person name="Adams J."/>
            <person name="Walker B."/>
            <person name="Young S.K."/>
            <person name="Zeng Q."/>
            <person name="Gargeya S."/>
            <person name="Fitzgerald M."/>
            <person name="Haas B."/>
            <person name="Abouelleil A."/>
            <person name="Alvarado L."/>
            <person name="Chapman S.B."/>
            <person name="Gainer-Dewar J."/>
            <person name="Goldberg J."/>
            <person name="Griggs A."/>
            <person name="Gujja S."/>
            <person name="Hansen M."/>
            <person name="Howarth C."/>
            <person name="Imamovic A."/>
            <person name="Ireland A."/>
            <person name="Larimer J."/>
            <person name="McCowan C."/>
            <person name="Murphy C."/>
            <person name="Pearson M."/>
            <person name="Poon T.W."/>
            <person name="Priest M."/>
            <person name="Roberts A."/>
            <person name="Saif S."/>
            <person name="Shea T."/>
            <person name="Sykes S."/>
            <person name="Wortman J."/>
            <person name="Nusbaum C."/>
            <person name="Birren B."/>
        </authorList>
    </citation>
    <scope>NUCLEOTIDE SEQUENCE [LARGE SCALE GENOMIC DNA]</scope>
    <source>
        <strain evidence="1 2">17X</strain>
    </source>
</reference>
<dbReference type="Proteomes" id="UP000018538">
    <property type="component" value="Unassembled WGS sequence"/>
</dbReference>
<keyword evidence="2" id="KW-1185">Reference proteome</keyword>